<dbReference type="InterPro" id="IPR011333">
    <property type="entry name" value="SKP1/BTB/POZ_sf"/>
</dbReference>
<dbReference type="Proteomes" id="UP001177023">
    <property type="component" value="Unassembled WGS sequence"/>
</dbReference>
<accession>A0AA36GEX2</accession>
<evidence type="ECO:0000256" key="1">
    <source>
        <dbReference type="SAM" id="MobiDB-lite"/>
    </source>
</evidence>
<proteinExistence type="predicted"/>
<evidence type="ECO:0000259" key="2">
    <source>
        <dbReference type="PROSITE" id="PS50097"/>
    </source>
</evidence>
<organism evidence="3 4">
    <name type="scientific">Mesorhabditis spiculigera</name>
    <dbReference type="NCBI Taxonomy" id="96644"/>
    <lineage>
        <taxon>Eukaryota</taxon>
        <taxon>Metazoa</taxon>
        <taxon>Ecdysozoa</taxon>
        <taxon>Nematoda</taxon>
        <taxon>Chromadorea</taxon>
        <taxon>Rhabditida</taxon>
        <taxon>Rhabditina</taxon>
        <taxon>Rhabditomorpha</taxon>
        <taxon>Rhabditoidea</taxon>
        <taxon>Rhabditidae</taxon>
        <taxon>Mesorhabditinae</taxon>
        <taxon>Mesorhabditis</taxon>
    </lineage>
</organism>
<comment type="caution">
    <text evidence="3">The sequence shown here is derived from an EMBL/GenBank/DDBJ whole genome shotgun (WGS) entry which is preliminary data.</text>
</comment>
<feature type="compositionally biased region" description="Polar residues" evidence="1">
    <location>
        <begin position="372"/>
        <end position="385"/>
    </location>
</feature>
<gene>
    <name evidence="3" type="ORF">MSPICULIGERA_LOCUS23853</name>
</gene>
<dbReference type="Gene3D" id="3.30.710.10">
    <property type="entry name" value="Potassium Channel Kv1.1, Chain A"/>
    <property type="match status" value="1"/>
</dbReference>
<feature type="non-terminal residue" evidence="3">
    <location>
        <position position="1"/>
    </location>
</feature>
<dbReference type="SMART" id="SM00225">
    <property type="entry name" value="BTB"/>
    <property type="match status" value="1"/>
</dbReference>
<dbReference type="EMBL" id="CATQJA010002706">
    <property type="protein sequence ID" value="CAJ0585843.1"/>
    <property type="molecule type" value="Genomic_DNA"/>
</dbReference>
<evidence type="ECO:0000313" key="4">
    <source>
        <dbReference type="Proteomes" id="UP001177023"/>
    </source>
</evidence>
<keyword evidence="4" id="KW-1185">Reference proteome</keyword>
<protein>
    <recommendedName>
        <fullName evidence="2">BTB domain-containing protein</fullName>
    </recommendedName>
</protein>
<evidence type="ECO:0000313" key="3">
    <source>
        <dbReference type="EMBL" id="CAJ0585843.1"/>
    </source>
</evidence>
<feature type="domain" description="BTB" evidence="2">
    <location>
        <begin position="49"/>
        <end position="114"/>
    </location>
</feature>
<dbReference type="InterPro" id="IPR000210">
    <property type="entry name" value="BTB/POZ_dom"/>
</dbReference>
<dbReference type="PROSITE" id="PS50097">
    <property type="entry name" value="BTB"/>
    <property type="match status" value="1"/>
</dbReference>
<dbReference type="SUPFAM" id="SSF54695">
    <property type="entry name" value="POZ domain"/>
    <property type="match status" value="1"/>
</dbReference>
<name>A0AA36GEX2_9BILA</name>
<dbReference type="AlphaFoldDB" id="A0AA36GEX2"/>
<sequence length="437" mass="47916">MAVDGQRNIVPESLLSRELHLRVGDADGHISAVGRFLASQRANLDHRLCDVRLETCEGGVEHAHSVLLVAHSKKLAEMLNESGPPLVVTLPDNDIHEVTPILDFLYTGEARIRAPKLASLMNLAKFLQLDDLHEKLENRILDECRDSSQNCVRLINDLFKGETIGVKQESISTILGAFLSHDRVLSANDISTLPAIFVKHLISARHFTTAEKLKAINIGLTWMRADLDNRQETICQNAGFSSFGDKTNGVFREDLRQKGANVHVGRDRNGAVYVAKGAPLPTAECLVSSSSVNVNDDADEKSLCNSMFASPYGSPSFIEELREMTDRLGDPFGRRVAVTAPARSTITYNTALENSRGPYGPPSDASYRPFDQSLNTSRQGMNNNGYGPDQSVFCAGMNVPDMGQSMQNYSSFGTIPALSQSLIPRDRQAATNSAYFF</sequence>
<dbReference type="Pfam" id="PF00651">
    <property type="entry name" value="BTB"/>
    <property type="match status" value="1"/>
</dbReference>
<dbReference type="PANTHER" id="PTHR45632">
    <property type="entry name" value="LD33804P"/>
    <property type="match status" value="1"/>
</dbReference>
<feature type="region of interest" description="Disordered" evidence="1">
    <location>
        <begin position="351"/>
        <end position="387"/>
    </location>
</feature>
<reference evidence="3" key="1">
    <citation type="submission" date="2023-06" db="EMBL/GenBank/DDBJ databases">
        <authorList>
            <person name="Delattre M."/>
        </authorList>
    </citation>
    <scope>NUCLEOTIDE SEQUENCE</scope>
    <source>
        <strain evidence="3">AF72</strain>
    </source>
</reference>